<comment type="cofactor">
    <cofactor evidence="1">
        <name>Mg(2+)</name>
        <dbReference type="ChEBI" id="CHEBI:18420"/>
    </cofactor>
</comment>
<comment type="similarity">
    <text evidence="3">Belongs to the Nudix hydrolase family.</text>
</comment>
<evidence type="ECO:0000256" key="3">
    <source>
        <dbReference type="RuleBase" id="RU003476"/>
    </source>
</evidence>
<dbReference type="SUPFAM" id="SSF55811">
    <property type="entry name" value="Nudix"/>
    <property type="match status" value="1"/>
</dbReference>
<dbReference type="InterPro" id="IPR015797">
    <property type="entry name" value="NUDIX_hydrolase-like_dom_sf"/>
</dbReference>
<name>A0ABQ6A4V6_9PROT</name>
<evidence type="ECO:0000256" key="1">
    <source>
        <dbReference type="ARBA" id="ARBA00001946"/>
    </source>
</evidence>
<evidence type="ECO:0000313" key="6">
    <source>
        <dbReference type="Proteomes" id="UP001156641"/>
    </source>
</evidence>
<organism evidence="5 6">
    <name type="scientific">Acidocella aquatica</name>
    <dbReference type="NCBI Taxonomy" id="1922313"/>
    <lineage>
        <taxon>Bacteria</taxon>
        <taxon>Pseudomonadati</taxon>
        <taxon>Pseudomonadota</taxon>
        <taxon>Alphaproteobacteria</taxon>
        <taxon>Acetobacterales</taxon>
        <taxon>Acidocellaceae</taxon>
        <taxon>Acidocella</taxon>
    </lineage>
</organism>
<sequence>MRRYPAHPRVGIGVVLLRGDEVLLVRRGRPPAEGAWSLPGGGQELGESAQDCARRELREETGLECGALQLLGHVDSIHYDAGGRIEYHYTILDFGARYVGGEAAAGDDVSALAWVRREDFAAYGLWDEALRMINLAFSQLPP</sequence>
<dbReference type="PANTHER" id="PTHR43736:SF1">
    <property type="entry name" value="DIHYDRONEOPTERIN TRIPHOSPHATE DIPHOSPHATASE"/>
    <property type="match status" value="1"/>
</dbReference>
<dbReference type="PRINTS" id="PR00502">
    <property type="entry name" value="NUDIXFAMILY"/>
</dbReference>
<evidence type="ECO:0000313" key="5">
    <source>
        <dbReference type="EMBL" id="GLR66327.1"/>
    </source>
</evidence>
<dbReference type="InterPro" id="IPR020476">
    <property type="entry name" value="Nudix_hydrolase"/>
</dbReference>
<dbReference type="PROSITE" id="PS00893">
    <property type="entry name" value="NUDIX_BOX"/>
    <property type="match status" value="1"/>
</dbReference>
<dbReference type="InterPro" id="IPR000086">
    <property type="entry name" value="NUDIX_hydrolase_dom"/>
</dbReference>
<dbReference type="CDD" id="cd04673">
    <property type="entry name" value="NUDIX_ADPRase"/>
    <property type="match status" value="1"/>
</dbReference>
<gene>
    <name evidence="5" type="ORF">GCM10010909_10070</name>
</gene>
<dbReference type="RefSeq" id="WP_284257004.1">
    <property type="nucleotide sequence ID" value="NZ_BSOS01000013.1"/>
</dbReference>
<evidence type="ECO:0000259" key="4">
    <source>
        <dbReference type="PROSITE" id="PS51462"/>
    </source>
</evidence>
<keyword evidence="2 3" id="KW-0378">Hydrolase</keyword>
<keyword evidence="6" id="KW-1185">Reference proteome</keyword>
<dbReference type="Gene3D" id="3.90.79.10">
    <property type="entry name" value="Nucleoside Triphosphate Pyrophosphohydrolase"/>
    <property type="match status" value="1"/>
</dbReference>
<protein>
    <submittedName>
        <fullName evidence="5">DNA mismatch repair protein MutT</fullName>
    </submittedName>
</protein>
<comment type="caution">
    <text evidence="5">The sequence shown here is derived from an EMBL/GenBank/DDBJ whole genome shotgun (WGS) entry which is preliminary data.</text>
</comment>
<dbReference type="PROSITE" id="PS51462">
    <property type="entry name" value="NUDIX"/>
    <property type="match status" value="1"/>
</dbReference>
<accession>A0ABQ6A4V6</accession>
<proteinExistence type="inferred from homology"/>
<dbReference type="Proteomes" id="UP001156641">
    <property type="component" value="Unassembled WGS sequence"/>
</dbReference>
<dbReference type="InterPro" id="IPR020084">
    <property type="entry name" value="NUDIX_hydrolase_CS"/>
</dbReference>
<evidence type="ECO:0000256" key="2">
    <source>
        <dbReference type="ARBA" id="ARBA00022801"/>
    </source>
</evidence>
<dbReference type="PANTHER" id="PTHR43736">
    <property type="entry name" value="ADP-RIBOSE PYROPHOSPHATASE"/>
    <property type="match status" value="1"/>
</dbReference>
<feature type="domain" description="Nudix hydrolase" evidence="4">
    <location>
        <begin position="7"/>
        <end position="138"/>
    </location>
</feature>
<dbReference type="Pfam" id="PF00293">
    <property type="entry name" value="NUDIX"/>
    <property type="match status" value="1"/>
</dbReference>
<reference evidence="6" key="1">
    <citation type="journal article" date="2019" name="Int. J. Syst. Evol. Microbiol.">
        <title>The Global Catalogue of Microorganisms (GCM) 10K type strain sequencing project: providing services to taxonomists for standard genome sequencing and annotation.</title>
        <authorList>
            <consortium name="The Broad Institute Genomics Platform"/>
            <consortium name="The Broad Institute Genome Sequencing Center for Infectious Disease"/>
            <person name="Wu L."/>
            <person name="Ma J."/>
        </authorList>
    </citation>
    <scope>NUCLEOTIDE SEQUENCE [LARGE SCALE GENOMIC DNA]</scope>
    <source>
        <strain evidence="6">NBRC 112502</strain>
    </source>
</reference>
<dbReference type="EMBL" id="BSOS01000013">
    <property type="protein sequence ID" value="GLR66327.1"/>
    <property type="molecule type" value="Genomic_DNA"/>
</dbReference>